<feature type="domain" description="Transcription factor CBF/NF-Y/archaeal histone" evidence="8">
    <location>
        <begin position="148"/>
        <end position="211"/>
    </location>
</feature>
<comment type="similarity">
    <text evidence="3">Belongs to the NC2 alpha/DRAP1 family.</text>
</comment>
<evidence type="ECO:0000256" key="7">
    <source>
        <dbReference type="SAM" id="MobiDB-lite"/>
    </source>
</evidence>
<dbReference type="VEuPathDB" id="FungiDB:yc1106_05159"/>
<keyword evidence="10" id="KW-1185">Reference proteome</keyword>
<dbReference type="Proteomes" id="UP001056012">
    <property type="component" value="Chromosome 3"/>
</dbReference>
<dbReference type="InterPro" id="IPR003958">
    <property type="entry name" value="CBFA_NFYB_domain"/>
</dbReference>
<dbReference type="FunFam" id="1.10.20.10:FF:000036">
    <property type="entry name" value="CBF/NF-Y family transcription factor"/>
    <property type="match status" value="1"/>
</dbReference>
<dbReference type="Pfam" id="PF00808">
    <property type="entry name" value="CBFD_NFYB_HMF"/>
    <property type="match status" value="1"/>
</dbReference>
<protein>
    <recommendedName>
        <fullName evidence="5">NCT transcriptional regulatory complex subunit A</fullName>
    </recommendedName>
    <alternativeName>
        <fullName evidence="6">Negative cofactor 2 AB</fullName>
    </alternativeName>
</protein>
<feature type="compositionally biased region" description="Basic residues" evidence="7">
    <location>
        <begin position="244"/>
        <end position="255"/>
    </location>
</feature>
<dbReference type="PANTHER" id="PTHR10252:SF5">
    <property type="entry name" value="DR1-ASSOCIATED COREPRESSOR"/>
    <property type="match status" value="1"/>
</dbReference>
<evidence type="ECO:0000256" key="6">
    <source>
        <dbReference type="ARBA" id="ARBA00075891"/>
    </source>
</evidence>
<reference evidence="9" key="1">
    <citation type="submission" date="2021-12" db="EMBL/GenBank/DDBJ databases">
        <title>Curvularia clavata genome.</title>
        <authorList>
            <person name="Cao Y."/>
        </authorList>
    </citation>
    <scope>NUCLEOTIDE SEQUENCE</scope>
    <source>
        <strain evidence="9">Yc1106</strain>
    </source>
</reference>
<evidence type="ECO:0000256" key="5">
    <source>
        <dbReference type="ARBA" id="ARBA00072430"/>
    </source>
</evidence>
<evidence type="ECO:0000256" key="3">
    <source>
        <dbReference type="ARBA" id="ARBA00061393"/>
    </source>
</evidence>
<comment type="subunit">
    <text evidence="4">Forms the NCT transcriptional regulatory complex with nctB and mot1.</text>
</comment>
<keyword evidence="2" id="KW-0539">Nucleus</keyword>
<dbReference type="Gene3D" id="1.10.20.10">
    <property type="entry name" value="Histone, subunit A"/>
    <property type="match status" value="1"/>
</dbReference>
<evidence type="ECO:0000256" key="2">
    <source>
        <dbReference type="ARBA" id="ARBA00023242"/>
    </source>
</evidence>
<evidence type="ECO:0000313" key="9">
    <source>
        <dbReference type="EMBL" id="USP77885.1"/>
    </source>
</evidence>
<dbReference type="AlphaFoldDB" id="A0A9Q8Z9Z8"/>
<dbReference type="GO" id="GO:0046982">
    <property type="term" value="F:protein heterodimerization activity"/>
    <property type="evidence" value="ECO:0007669"/>
    <property type="project" value="InterPro"/>
</dbReference>
<name>A0A9Q8Z9Z8_CURCL</name>
<evidence type="ECO:0000256" key="4">
    <source>
        <dbReference type="ARBA" id="ARBA00065307"/>
    </source>
</evidence>
<dbReference type="OrthoDB" id="653904at2759"/>
<dbReference type="GO" id="GO:0016251">
    <property type="term" value="F:RNA polymerase II general transcription initiation factor activity"/>
    <property type="evidence" value="ECO:0007669"/>
    <property type="project" value="TreeGrafter"/>
</dbReference>
<comment type="subcellular location">
    <subcellularLocation>
        <location evidence="1">Nucleus</location>
    </subcellularLocation>
</comment>
<evidence type="ECO:0000259" key="8">
    <source>
        <dbReference type="Pfam" id="PF00808"/>
    </source>
</evidence>
<feature type="region of interest" description="Disordered" evidence="7">
    <location>
        <begin position="1"/>
        <end position="60"/>
    </location>
</feature>
<sequence length="262" mass="28768">MPRWSERSGFDGQAQSGRKAFHRPRLSTLDMPCAPPSPDQDLSSYHAHAHAHAQTAHLQQPPAYQASAAFFRHSPPQYPHPPHHHIPRPMLQTQPAPQSYMPRHLTTEESMPDADYVPDASLPLAADAGSGLGAPDMPNTDHITIKNHFPVARIKRIMQADDDVGKVAQVTPVVVSKALELFMISLVTKAAAEAKSRNSKRVGSIHLKQAIAKTDRFDFLNEIVSKVADAPEKSEGDNADADGKKKKTSSRKKKKADSDDDF</sequence>
<dbReference type="PANTHER" id="PTHR10252">
    <property type="entry name" value="HISTONE-LIKE TRANSCRIPTION FACTOR CCAAT-RELATED"/>
    <property type="match status" value="1"/>
</dbReference>
<feature type="region of interest" description="Disordered" evidence="7">
    <location>
        <begin position="230"/>
        <end position="262"/>
    </location>
</feature>
<accession>A0A9Q8Z9Z8</accession>
<dbReference type="InterPro" id="IPR050568">
    <property type="entry name" value="Transcr_DNA_Rep_Reg"/>
</dbReference>
<proteinExistence type="inferred from homology"/>
<organism evidence="9 10">
    <name type="scientific">Curvularia clavata</name>
    <dbReference type="NCBI Taxonomy" id="95742"/>
    <lineage>
        <taxon>Eukaryota</taxon>
        <taxon>Fungi</taxon>
        <taxon>Dikarya</taxon>
        <taxon>Ascomycota</taxon>
        <taxon>Pezizomycotina</taxon>
        <taxon>Dothideomycetes</taxon>
        <taxon>Pleosporomycetidae</taxon>
        <taxon>Pleosporales</taxon>
        <taxon>Pleosporineae</taxon>
        <taxon>Pleosporaceae</taxon>
        <taxon>Curvularia</taxon>
    </lineage>
</organism>
<dbReference type="EMBL" id="CP089276">
    <property type="protein sequence ID" value="USP77885.1"/>
    <property type="molecule type" value="Genomic_DNA"/>
</dbReference>
<evidence type="ECO:0000256" key="1">
    <source>
        <dbReference type="ARBA" id="ARBA00004123"/>
    </source>
</evidence>
<dbReference type="CDD" id="cd22906">
    <property type="entry name" value="HFD_DRAP1"/>
    <property type="match status" value="1"/>
</dbReference>
<dbReference type="SUPFAM" id="SSF47113">
    <property type="entry name" value="Histone-fold"/>
    <property type="match status" value="1"/>
</dbReference>
<gene>
    <name evidence="9" type="ORF">yc1106_05159</name>
</gene>
<dbReference type="GO" id="GO:0001046">
    <property type="term" value="F:core promoter sequence-specific DNA binding"/>
    <property type="evidence" value="ECO:0007669"/>
    <property type="project" value="TreeGrafter"/>
</dbReference>
<dbReference type="InterPro" id="IPR009072">
    <property type="entry name" value="Histone-fold"/>
</dbReference>
<evidence type="ECO:0000313" key="10">
    <source>
        <dbReference type="Proteomes" id="UP001056012"/>
    </source>
</evidence>
<dbReference type="GO" id="GO:0017054">
    <property type="term" value="C:negative cofactor 2 complex"/>
    <property type="evidence" value="ECO:0007669"/>
    <property type="project" value="TreeGrafter"/>
</dbReference>